<evidence type="ECO:0000256" key="3">
    <source>
        <dbReference type="ARBA" id="ARBA00022771"/>
    </source>
</evidence>
<proteinExistence type="predicted"/>
<dbReference type="InterPro" id="IPR049899">
    <property type="entry name" value="Znf_C2HC_C3H"/>
</dbReference>
<accession>A0ABD2N728</accession>
<reference evidence="8 9" key="1">
    <citation type="journal article" date="2021" name="BMC Biol.">
        <title>Horizontally acquired antibacterial genes associated with adaptive radiation of ladybird beetles.</title>
        <authorList>
            <person name="Li H.S."/>
            <person name="Tang X.F."/>
            <person name="Huang Y.H."/>
            <person name="Xu Z.Y."/>
            <person name="Chen M.L."/>
            <person name="Du X.Y."/>
            <person name="Qiu B.Y."/>
            <person name="Chen P.T."/>
            <person name="Zhang W."/>
            <person name="Slipinski A."/>
            <person name="Escalona H.E."/>
            <person name="Waterhouse R.M."/>
            <person name="Zwick A."/>
            <person name="Pang H."/>
        </authorList>
    </citation>
    <scope>NUCLEOTIDE SEQUENCE [LARGE SCALE GENOMIC DNA]</scope>
    <source>
        <strain evidence="8">SYSU2018</strain>
    </source>
</reference>
<dbReference type="PANTHER" id="PTHR13555">
    <property type="entry name" value="C2H2 ZINC FINGER CGI-62-RELATED"/>
    <property type="match status" value="1"/>
</dbReference>
<dbReference type="Proteomes" id="UP001516400">
    <property type="component" value="Unassembled WGS sequence"/>
</dbReference>
<keyword evidence="3 5" id="KW-0863">Zinc-finger</keyword>
<dbReference type="EMBL" id="JABFTP020000062">
    <property type="protein sequence ID" value="KAL3274463.1"/>
    <property type="molecule type" value="Genomic_DNA"/>
</dbReference>
<comment type="caution">
    <text evidence="8">The sequence shown here is derived from an EMBL/GenBank/DDBJ whole genome shotgun (WGS) entry which is preliminary data.</text>
</comment>
<dbReference type="GO" id="GO:0008270">
    <property type="term" value="F:zinc ion binding"/>
    <property type="evidence" value="ECO:0007669"/>
    <property type="project" value="UniProtKB-KW"/>
</dbReference>
<evidence type="ECO:0000313" key="9">
    <source>
        <dbReference type="Proteomes" id="UP001516400"/>
    </source>
</evidence>
<keyword evidence="2" id="KW-0677">Repeat</keyword>
<gene>
    <name evidence="8" type="ORF">HHI36_015850</name>
</gene>
<dbReference type="InterPro" id="IPR026319">
    <property type="entry name" value="ZC2HC1A/B-like"/>
</dbReference>
<feature type="compositionally biased region" description="Basic and acidic residues" evidence="6">
    <location>
        <begin position="1070"/>
        <end position="1080"/>
    </location>
</feature>
<name>A0ABD2N728_9CUCU</name>
<evidence type="ECO:0000313" key="8">
    <source>
        <dbReference type="EMBL" id="KAL3274463.1"/>
    </source>
</evidence>
<keyword evidence="4" id="KW-0862">Zinc</keyword>
<organism evidence="8 9">
    <name type="scientific">Cryptolaemus montrouzieri</name>
    <dbReference type="NCBI Taxonomy" id="559131"/>
    <lineage>
        <taxon>Eukaryota</taxon>
        <taxon>Metazoa</taxon>
        <taxon>Ecdysozoa</taxon>
        <taxon>Arthropoda</taxon>
        <taxon>Hexapoda</taxon>
        <taxon>Insecta</taxon>
        <taxon>Pterygota</taxon>
        <taxon>Neoptera</taxon>
        <taxon>Endopterygota</taxon>
        <taxon>Coleoptera</taxon>
        <taxon>Polyphaga</taxon>
        <taxon>Cucujiformia</taxon>
        <taxon>Coccinelloidea</taxon>
        <taxon>Coccinellidae</taxon>
        <taxon>Scymninae</taxon>
        <taxon>Scymnini</taxon>
        <taxon>Cryptolaemus</taxon>
    </lineage>
</organism>
<dbReference type="AlphaFoldDB" id="A0ABD2N728"/>
<evidence type="ECO:0000256" key="4">
    <source>
        <dbReference type="ARBA" id="ARBA00022833"/>
    </source>
</evidence>
<evidence type="ECO:0000256" key="1">
    <source>
        <dbReference type="ARBA" id="ARBA00022723"/>
    </source>
</evidence>
<feature type="region of interest" description="Disordered" evidence="6">
    <location>
        <begin position="1160"/>
        <end position="1182"/>
    </location>
</feature>
<evidence type="ECO:0000259" key="7">
    <source>
        <dbReference type="PROSITE" id="PS52027"/>
    </source>
</evidence>
<protein>
    <recommendedName>
        <fullName evidence="7">C2HC/C3H-type domain-containing protein</fullName>
    </recommendedName>
</protein>
<feature type="compositionally biased region" description="Basic and acidic residues" evidence="6">
    <location>
        <begin position="1163"/>
        <end position="1176"/>
    </location>
</feature>
<feature type="domain" description="C2HC/C3H-type" evidence="7">
    <location>
        <begin position="37"/>
        <end position="66"/>
    </location>
</feature>
<dbReference type="PANTHER" id="PTHR13555:SF5">
    <property type="entry name" value="ZINC-FINGER OF A C2HC-TYPE"/>
    <property type="match status" value="1"/>
</dbReference>
<evidence type="ECO:0000256" key="5">
    <source>
        <dbReference type="PROSITE-ProRule" id="PRU01371"/>
    </source>
</evidence>
<feature type="region of interest" description="Disordered" evidence="6">
    <location>
        <begin position="1036"/>
        <end position="1080"/>
    </location>
</feature>
<dbReference type="PROSITE" id="PS52027">
    <property type="entry name" value="ZF_C2HC_C3H"/>
    <property type="match status" value="1"/>
</dbReference>
<feature type="compositionally biased region" description="Polar residues" evidence="6">
    <location>
        <begin position="1036"/>
        <end position="1051"/>
    </location>
</feature>
<evidence type="ECO:0000256" key="6">
    <source>
        <dbReference type="SAM" id="MobiDB-lite"/>
    </source>
</evidence>
<dbReference type="Pfam" id="PF13913">
    <property type="entry name" value="zf-C2HC_2"/>
    <property type="match status" value="2"/>
</dbReference>
<evidence type="ECO:0000256" key="2">
    <source>
        <dbReference type="ARBA" id="ARBA00022737"/>
    </source>
</evidence>
<keyword evidence="9" id="KW-1185">Reference proteome</keyword>
<keyword evidence="1" id="KW-0479">Metal-binding</keyword>
<sequence length="1216" mass="138014">MLKVLFPWKQNNTKKVLLAMEQQVVIEVSEEPPEELPLLPCHVCKRTFLPQPLKKHVLICEQMSRKKRKRFDSLKQRVEGTDLAPFFQQSYLKKSNPENNAYQVADRVKKRQSNWKANHLDLMNTIRTAKGVSPDFNSNAAVTNRKLVHVAANKRCPICDRGFGPRAFDRHVEWCRENKVKTAKSPCPDQQAKERLEARLNYRVPPLKVPKKVIREKYSPINQAKHPSNAIVASKNTTSLGSSPMVNMPMNPKKLVNNFAEEQGGKSRFHRNIGDGGENKEVIKSNELNTRSFQTKRTIPTKKINNTTINSGLQGITVSSLTVGKDRKLVTWKDTLKLPLPCSQAVSSTNSNVIKKLAQSKLNVDNKNVKFRRGTLGKAVTDKVLMEKLNSFYQGIKLDQQKSSEEEELSDRDGRYLEQPNVETRLEALKIADDSDSFGRIKEECETDEELEPEDIKSEVSLDGETANDSEFVKAIHEPKESCATITVDTYDPSESEFSRTGGELVKLSDEMATHRMKVTDKREQLRFLELDRYIPIPKVLAETLPKKCDITTLEEFIPHQQDSKEEHKSGDDHNPNAASAETVLIEDVQDSSICGSARYSPCKKITFKITSRQTRIWKRRRKMTKCRMCIRCFMRNVRSHRDFGGYLKYHKEDDWSEEVTSEEENAEYLVDDSSHLSRTEPQISNAKVVSETATYINIGAKKSKSASDATRANSEEALQDEQVPADSILEDSIIKKGYATFRSLPNIPQERHRILELAAEEWIKENTANSSDNNKINAEDSVDSVVPKKKRKIGSVETNLKTNITKIKTLKSKQEELPLILDYEKIGLGSAADVLYVNDVFCSRLTSEKSEMQSGNERSTDGIRDFDDDLHSWETTDDFPKDIEERDLIRCESPLKFEQLTRKGHREVKTPENFNLSPIEVTLLDLDGRNSMKTLKSSSACTIVNLREDAKEVEELSPEIRKNSKLNGPNKIPCRLPRIIPVKRLSVVCPKEPAETRVKLPLISNNSKAQSTSLYMLDDKTIQVPSKIVNVGTASFSQQTSEQTIGNEQEPSSEKKRNGKITSTTNLHEPPDNKSTEDVKNNFIGQLENSGILNAVEPFSVDDELYQEYQKYEEMYLKERDRKTSSKRSKNKTADFGINIDDKVNKTCADSAYGSLNRKLHPKEAGSSKELEMEGKSSPGERMLKLPKFCHECGNKYPFDSVKFCVECGEKRLVL</sequence>